<dbReference type="InterPro" id="IPR015421">
    <property type="entry name" value="PyrdxlP-dep_Trfase_major"/>
</dbReference>
<protein>
    <submittedName>
        <fullName evidence="6">Aspartate aminotransferase family protein</fullName>
    </submittedName>
</protein>
<dbReference type="Gene3D" id="3.90.1150.10">
    <property type="entry name" value="Aspartate Aminotransferase, domain 1"/>
    <property type="match status" value="1"/>
</dbReference>
<dbReference type="NCBIfam" id="NF005375">
    <property type="entry name" value="PRK06917.1"/>
    <property type="match status" value="1"/>
</dbReference>
<gene>
    <name evidence="6" type="ORF">GJU40_12070</name>
</gene>
<dbReference type="InterPro" id="IPR015424">
    <property type="entry name" value="PyrdxlP-dep_Trfase"/>
</dbReference>
<comment type="caution">
    <text evidence="6">The sequence shown here is derived from an EMBL/GenBank/DDBJ whole genome shotgun (WGS) entry which is preliminary data.</text>
</comment>
<dbReference type="PROSITE" id="PS00600">
    <property type="entry name" value="AA_TRANSFER_CLASS_3"/>
    <property type="match status" value="1"/>
</dbReference>
<dbReference type="CDD" id="cd00610">
    <property type="entry name" value="OAT_like"/>
    <property type="match status" value="1"/>
</dbReference>
<dbReference type="RefSeq" id="WP_154308093.1">
    <property type="nucleotide sequence ID" value="NZ_WKKI01000023.1"/>
</dbReference>
<evidence type="ECO:0000256" key="4">
    <source>
        <dbReference type="ARBA" id="ARBA00022898"/>
    </source>
</evidence>
<dbReference type="Gene3D" id="3.40.640.10">
    <property type="entry name" value="Type I PLP-dependent aspartate aminotransferase-like (Major domain)"/>
    <property type="match status" value="1"/>
</dbReference>
<keyword evidence="3 6" id="KW-0808">Transferase</keyword>
<dbReference type="AlphaFoldDB" id="A0A7X2LYZ0"/>
<keyword evidence="4 5" id="KW-0663">Pyridoxal phosphate</keyword>
<name>A0A7X2LYZ0_9BACI</name>
<keyword evidence="7" id="KW-1185">Reference proteome</keyword>
<evidence type="ECO:0000313" key="7">
    <source>
        <dbReference type="Proteomes" id="UP000448867"/>
    </source>
</evidence>
<keyword evidence="2 6" id="KW-0032">Aminotransferase</keyword>
<dbReference type="SUPFAM" id="SSF53383">
    <property type="entry name" value="PLP-dependent transferases"/>
    <property type="match status" value="1"/>
</dbReference>
<organism evidence="6 7">
    <name type="scientific">Metabacillus lacus</name>
    <dbReference type="NCBI Taxonomy" id="1983721"/>
    <lineage>
        <taxon>Bacteria</taxon>
        <taxon>Bacillati</taxon>
        <taxon>Bacillota</taxon>
        <taxon>Bacilli</taxon>
        <taxon>Bacillales</taxon>
        <taxon>Bacillaceae</taxon>
        <taxon>Metabacillus</taxon>
    </lineage>
</organism>
<dbReference type="Proteomes" id="UP000448867">
    <property type="component" value="Unassembled WGS sequence"/>
</dbReference>
<dbReference type="EMBL" id="WKKI01000023">
    <property type="protein sequence ID" value="MRX72876.1"/>
    <property type="molecule type" value="Genomic_DNA"/>
</dbReference>
<dbReference type="GO" id="GO:0008483">
    <property type="term" value="F:transaminase activity"/>
    <property type="evidence" value="ECO:0007669"/>
    <property type="project" value="UniProtKB-KW"/>
</dbReference>
<evidence type="ECO:0000256" key="1">
    <source>
        <dbReference type="ARBA" id="ARBA00008954"/>
    </source>
</evidence>
<evidence type="ECO:0000256" key="3">
    <source>
        <dbReference type="ARBA" id="ARBA00022679"/>
    </source>
</evidence>
<dbReference type="InterPro" id="IPR005814">
    <property type="entry name" value="Aminotrans_3"/>
</dbReference>
<dbReference type="PANTHER" id="PTHR43094:SF1">
    <property type="entry name" value="AMINOTRANSFERASE CLASS-III"/>
    <property type="match status" value="1"/>
</dbReference>
<reference evidence="6 7" key="1">
    <citation type="submission" date="2019-11" db="EMBL/GenBank/DDBJ databases">
        <title>Bacillus lacus genome.</title>
        <authorList>
            <person name="Allen C.J."/>
            <person name="Newman J.D."/>
        </authorList>
    </citation>
    <scope>NUCLEOTIDE SEQUENCE [LARGE SCALE GENOMIC DNA]</scope>
    <source>
        <strain evidence="6 7">KCTC 33946</strain>
    </source>
</reference>
<sequence>MPGSYLIKPVLDGSYKEISHGNGIYLYDSEGKAYIDGSSGAVTCSIGHGCKEVIEAMNEQAGKISFVYRSQFTNQPAEELADKLAAMAPEDLNWSFFVNSGSEAVETAVKIALQYWQEKGQGRKTHIISRWMSYHGITIGALSLSGHTERRRRFFSHLESSPAVSPPYCYRCPYQLSHPSCGLKCAEELQTAVDRTGKEHVAAFIAEPVIGAAGGAISPPEGYYQRIKEICNENAILFIADEVMTGAGRTGKAFAMEHWQTVPDISILGKGLSAGYSPIASVIVSDDILCTIKKGSNLIMSGHTYSANPQSAAAALAVLKVIEKENLIQHAEKIGILLMKKLQNLKEEFSMIGDVRGKGLLLGIEFVANSEISAKPFPKDYNITSLITRLAQDLGLLLYPSSAGIDGREGDAVLLAPPLNITEVEVNKLVSILHQTLKKAEEMLTVMGRGGPQHG</sequence>
<dbReference type="InterPro" id="IPR049704">
    <property type="entry name" value="Aminotrans_3_PPA_site"/>
</dbReference>
<dbReference type="FunFam" id="3.40.640.10:FF:000014">
    <property type="entry name" value="Adenosylmethionine-8-amino-7-oxononanoate aminotransferase, probable"/>
    <property type="match status" value="1"/>
</dbReference>
<dbReference type="Pfam" id="PF00202">
    <property type="entry name" value="Aminotran_3"/>
    <property type="match status" value="1"/>
</dbReference>
<evidence type="ECO:0000313" key="6">
    <source>
        <dbReference type="EMBL" id="MRX72876.1"/>
    </source>
</evidence>
<evidence type="ECO:0000256" key="2">
    <source>
        <dbReference type="ARBA" id="ARBA00022576"/>
    </source>
</evidence>
<dbReference type="PANTHER" id="PTHR43094">
    <property type="entry name" value="AMINOTRANSFERASE"/>
    <property type="match status" value="1"/>
</dbReference>
<dbReference type="InterPro" id="IPR015422">
    <property type="entry name" value="PyrdxlP-dep_Trfase_small"/>
</dbReference>
<evidence type="ECO:0000256" key="5">
    <source>
        <dbReference type="RuleBase" id="RU003560"/>
    </source>
</evidence>
<dbReference type="GO" id="GO:0030170">
    <property type="term" value="F:pyridoxal phosphate binding"/>
    <property type="evidence" value="ECO:0007669"/>
    <property type="project" value="InterPro"/>
</dbReference>
<comment type="similarity">
    <text evidence="1 5">Belongs to the class-III pyridoxal-phosphate-dependent aminotransferase family.</text>
</comment>
<dbReference type="OrthoDB" id="9807885at2"/>
<accession>A0A7X2LYZ0</accession>
<proteinExistence type="inferred from homology"/>